<evidence type="ECO:0000313" key="3">
    <source>
        <dbReference type="EMBL" id="EOO11374.1"/>
    </source>
</evidence>
<dbReference type="RefSeq" id="WP_016094870.1">
    <property type="nucleotide sequence ID" value="NZ_KB976126.1"/>
</dbReference>
<dbReference type="AlphaFoldDB" id="R8CIC2"/>
<name>R8CIC2_BACCE</name>
<dbReference type="PATRIC" id="fig|1053205.3.peg.5699"/>
<dbReference type="GO" id="GO:0000166">
    <property type="term" value="F:nucleotide binding"/>
    <property type="evidence" value="ECO:0007669"/>
    <property type="project" value="UniProtKB-KW"/>
</dbReference>
<evidence type="ECO:0000313" key="4">
    <source>
        <dbReference type="Proteomes" id="UP000014003"/>
    </source>
</evidence>
<accession>R8CIC2</accession>
<dbReference type="EMBL" id="AHDZ01000070">
    <property type="protein sequence ID" value="EOO11374.1"/>
    <property type="molecule type" value="Genomic_DNA"/>
</dbReference>
<keyword evidence="1" id="KW-0547">Nucleotide-binding</keyword>
<reference evidence="3 4" key="1">
    <citation type="submission" date="2012-12" db="EMBL/GenBank/DDBJ databases">
        <title>The Genome Sequence of Bacillus cereus HuA3-9.</title>
        <authorList>
            <consortium name="The Broad Institute Genome Sequencing Platform"/>
            <consortium name="The Broad Institute Genome Sequencing Center for Infectious Disease"/>
            <person name="Feldgarden M."/>
            <person name="Van der Auwera G.A."/>
            <person name="Mahillon J."/>
            <person name="Duprez V."/>
            <person name="Timmery S."/>
            <person name="Mattelet C."/>
            <person name="Dierick K."/>
            <person name="Sun M."/>
            <person name="Yu Z."/>
            <person name="Zhu L."/>
            <person name="Hu X."/>
            <person name="Shank E.B."/>
            <person name="Swiecicka I."/>
            <person name="Hansen B.M."/>
            <person name="Andrup L."/>
            <person name="Walker B."/>
            <person name="Young S.K."/>
            <person name="Zeng Q."/>
            <person name="Gargeya S."/>
            <person name="Fitzgerald M."/>
            <person name="Haas B."/>
            <person name="Abouelleil A."/>
            <person name="Alvarado L."/>
            <person name="Arachchi H.M."/>
            <person name="Berlin A.M."/>
            <person name="Chapman S.B."/>
            <person name="Dewar J."/>
            <person name="Goldberg J."/>
            <person name="Griggs A."/>
            <person name="Gujja S."/>
            <person name="Hansen M."/>
            <person name="Howarth C."/>
            <person name="Imamovic A."/>
            <person name="Larimer J."/>
            <person name="McCowan C."/>
            <person name="Murphy C."/>
            <person name="Neiman D."/>
            <person name="Pearson M."/>
            <person name="Priest M."/>
            <person name="Roberts A."/>
            <person name="Saif S."/>
            <person name="Shea T."/>
            <person name="Sisk P."/>
            <person name="Sykes S."/>
            <person name="Wortman J."/>
            <person name="Nusbaum C."/>
            <person name="Birren B."/>
        </authorList>
    </citation>
    <scope>NUCLEOTIDE SEQUENCE [LARGE SCALE GENOMIC DNA]</scope>
    <source>
        <strain evidence="3 4">HuA3-9</strain>
    </source>
</reference>
<evidence type="ECO:0000259" key="2">
    <source>
        <dbReference type="Pfam" id="PF24729"/>
    </source>
</evidence>
<sequence length="67" mass="7663">MKEQLKNNFTHHPPKEGQVEKYVDIRNEGLHFANLIDGLCPNSREKSLAITKIEEAVFWANASIARN</sequence>
<evidence type="ECO:0000256" key="1">
    <source>
        <dbReference type="ARBA" id="ARBA00022741"/>
    </source>
</evidence>
<feature type="domain" description="Acb2/Tad1 hairpin" evidence="2">
    <location>
        <begin position="1"/>
        <end position="65"/>
    </location>
</feature>
<dbReference type="Proteomes" id="UP000014003">
    <property type="component" value="Unassembled WGS sequence"/>
</dbReference>
<comment type="caution">
    <text evidence="3">The sequence shown here is derived from an EMBL/GenBank/DDBJ whole genome shotgun (WGS) entry which is preliminary data.</text>
</comment>
<dbReference type="Pfam" id="PF24729">
    <property type="entry name" value="Acb2_Tad1_hairpin"/>
    <property type="match status" value="1"/>
</dbReference>
<protein>
    <recommendedName>
        <fullName evidence="2">Acb2/Tad1 hairpin domain-containing protein</fullName>
    </recommendedName>
</protein>
<dbReference type="HOGENOM" id="CLU_2749175_0_0_9"/>
<proteinExistence type="predicted"/>
<gene>
    <name evidence="3" type="ORF">IGA_05637</name>
</gene>
<organism evidence="3 4">
    <name type="scientific">Bacillus cereus HuA3-9</name>
    <dbReference type="NCBI Taxonomy" id="1053205"/>
    <lineage>
        <taxon>Bacteria</taxon>
        <taxon>Bacillati</taxon>
        <taxon>Bacillota</taxon>
        <taxon>Bacilli</taxon>
        <taxon>Bacillales</taxon>
        <taxon>Bacillaceae</taxon>
        <taxon>Bacillus</taxon>
        <taxon>Bacillus cereus group</taxon>
    </lineage>
</organism>
<dbReference type="InterPro" id="IPR056098">
    <property type="entry name" value="Acb2/Tad1_hairpin"/>
</dbReference>